<dbReference type="AlphaFoldDB" id="A0A1M4RXD9"/>
<reference evidence="5" key="1">
    <citation type="submission" date="2016-09" db="EMBL/GenBank/DDBJ databases">
        <authorList>
            <person name="Strepis N."/>
        </authorList>
    </citation>
    <scope>NUCLEOTIDE SEQUENCE [LARGE SCALE GENOMIC DNA]</scope>
</reference>
<feature type="transmembrane region" description="Helical" evidence="2">
    <location>
        <begin position="56"/>
        <end position="78"/>
    </location>
</feature>
<evidence type="ECO:0000313" key="5">
    <source>
        <dbReference type="Proteomes" id="UP000184291"/>
    </source>
</evidence>
<feature type="region of interest" description="Disordered" evidence="1">
    <location>
        <begin position="1"/>
        <end position="20"/>
    </location>
</feature>
<organism evidence="4 5">
    <name type="scientific">Actinomyces glycerinitolerans</name>
    <dbReference type="NCBI Taxonomy" id="1892869"/>
    <lineage>
        <taxon>Bacteria</taxon>
        <taxon>Bacillati</taxon>
        <taxon>Actinomycetota</taxon>
        <taxon>Actinomycetes</taxon>
        <taxon>Actinomycetales</taxon>
        <taxon>Actinomycetaceae</taxon>
        <taxon>Actinomyces</taxon>
    </lineage>
</organism>
<gene>
    <name evidence="4" type="ORF">ACGLYG10_0863</name>
</gene>
<protein>
    <recommendedName>
        <fullName evidence="3">DUF58 domain-containing protein</fullName>
    </recommendedName>
</protein>
<keyword evidence="5" id="KW-1185">Reference proteome</keyword>
<keyword evidence="2" id="KW-1133">Transmembrane helix</keyword>
<name>A0A1M4RXD9_9ACTO</name>
<feature type="domain" description="DUF58" evidence="3">
    <location>
        <begin position="247"/>
        <end position="355"/>
    </location>
</feature>
<dbReference type="PANTHER" id="PTHR34351:SF2">
    <property type="entry name" value="DUF58 DOMAIN-CONTAINING PROTEIN"/>
    <property type="match status" value="1"/>
</dbReference>
<dbReference type="PANTHER" id="PTHR34351">
    <property type="entry name" value="SLR1927 PROTEIN-RELATED"/>
    <property type="match status" value="1"/>
</dbReference>
<sequence>MASPASPPQTQADTPSAMRHTVQETLRTARTATARLRSGTSRWRSWGVVTAARRSLAVVTSTGWACLLLLGICVVGGVRAGWQEAWAAAAVLGVVVATAWLWLLPRGGHTVHHELFERRVTVGDNAIVHVTVHNPTGHPLLPTRMEMPVGAANAVFAVPTLSPGGDHERGFILPTARRSVVTVGPVISVNSDPVGLLRRERNRTEAQTVHIHPRTVRLGVTLRGIMRDVEGAVTQELSSSDVSFHALRDYVPGDDRRNVHWRTTARTGRLMVRQFEETHRANLLVLLDTRPDDYETAEDFETAISVACSLALGAISDGREVTVLTQTEALPTATGMRLLDASCLLTETPDAYGCDELARQATTRHPEASVMVLVTGQRCEDTVLGRVRTITPVDTVVIALRCGSRPFGRRTLGTLTAFDLDRLETLPAVMRRAV</sequence>
<dbReference type="EMBL" id="FQTT01000009">
    <property type="protein sequence ID" value="SHE24655.1"/>
    <property type="molecule type" value="Genomic_DNA"/>
</dbReference>
<feature type="transmembrane region" description="Helical" evidence="2">
    <location>
        <begin position="85"/>
        <end position="103"/>
    </location>
</feature>
<dbReference type="RefSeq" id="WP_244542575.1">
    <property type="nucleotide sequence ID" value="NZ_FQTT01000009.1"/>
</dbReference>
<dbReference type="Proteomes" id="UP000184291">
    <property type="component" value="Unassembled WGS sequence"/>
</dbReference>
<evidence type="ECO:0000256" key="2">
    <source>
        <dbReference type="SAM" id="Phobius"/>
    </source>
</evidence>
<dbReference type="STRING" id="1892869.ACGLYG10_0863"/>
<keyword evidence="2" id="KW-0812">Transmembrane</keyword>
<dbReference type="Pfam" id="PF01882">
    <property type="entry name" value="DUF58"/>
    <property type="match status" value="1"/>
</dbReference>
<keyword evidence="2" id="KW-0472">Membrane</keyword>
<evidence type="ECO:0000259" key="3">
    <source>
        <dbReference type="Pfam" id="PF01882"/>
    </source>
</evidence>
<proteinExistence type="predicted"/>
<evidence type="ECO:0000313" key="4">
    <source>
        <dbReference type="EMBL" id="SHE24655.1"/>
    </source>
</evidence>
<evidence type="ECO:0000256" key="1">
    <source>
        <dbReference type="SAM" id="MobiDB-lite"/>
    </source>
</evidence>
<dbReference type="InterPro" id="IPR002881">
    <property type="entry name" value="DUF58"/>
</dbReference>
<accession>A0A1M4RXD9</accession>